<reference evidence="2 3" key="1">
    <citation type="submission" date="2016-01" db="EMBL/GenBank/DDBJ databases">
        <title>The new phylogeny of the genus Mycobacterium.</title>
        <authorList>
            <person name="Tarcisio F."/>
            <person name="Conor M."/>
            <person name="Antonella G."/>
            <person name="Elisabetta G."/>
            <person name="Giulia F.S."/>
            <person name="Sara T."/>
            <person name="Anna F."/>
            <person name="Clotilde B."/>
            <person name="Roberto B."/>
            <person name="Veronica D.S."/>
            <person name="Fabio R."/>
            <person name="Monica P."/>
            <person name="Olivier J."/>
            <person name="Enrico T."/>
            <person name="Nicola S."/>
        </authorList>
    </citation>
    <scope>NUCLEOTIDE SEQUENCE [LARGE SCALE GENOMIC DNA]</scope>
    <source>
        <strain evidence="2 3">DSM 44572</strain>
    </source>
</reference>
<evidence type="ECO:0000256" key="1">
    <source>
        <dbReference type="SAM" id="MobiDB-lite"/>
    </source>
</evidence>
<proteinExistence type="predicted"/>
<evidence type="ECO:0000313" key="2">
    <source>
        <dbReference type="EMBL" id="ORW17386.1"/>
    </source>
</evidence>
<accession>A0A1X1Z250</accession>
<feature type="region of interest" description="Disordered" evidence="1">
    <location>
        <begin position="27"/>
        <end position="60"/>
    </location>
</feature>
<name>A0A1X1Z250_9MYCO</name>
<protein>
    <submittedName>
        <fullName evidence="2">Uncharacterized protein</fullName>
    </submittedName>
</protein>
<dbReference type="Proteomes" id="UP000193529">
    <property type="component" value="Unassembled WGS sequence"/>
</dbReference>
<keyword evidence="3" id="KW-1185">Reference proteome</keyword>
<organism evidence="2 3">
    <name type="scientific">Mycobacterium palustre</name>
    <dbReference type="NCBI Taxonomy" id="153971"/>
    <lineage>
        <taxon>Bacteria</taxon>
        <taxon>Bacillati</taxon>
        <taxon>Actinomycetota</taxon>
        <taxon>Actinomycetes</taxon>
        <taxon>Mycobacteriales</taxon>
        <taxon>Mycobacteriaceae</taxon>
        <taxon>Mycobacterium</taxon>
        <taxon>Mycobacterium simiae complex</taxon>
    </lineage>
</organism>
<gene>
    <name evidence="2" type="ORF">AWC19_20775</name>
</gene>
<dbReference type="EMBL" id="LQPJ01000146">
    <property type="protein sequence ID" value="ORW17386.1"/>
    <property type="molecule type" value="Genomic_DNA"/>
</dbReference>
<sequence>MPGPPVASLGPRVPTALYLKRIRPSVAAADGSAETDRTAAPANRDDAEITAGATESEIDRKAGRRASNYAIAIDLRQKEWSKSPRN</sequence>
<dbReference type="AlphaFoldDB" id="A0A1X1Z250"/>
<dbReference type="RefSeq" id="WP_085081014.1">
    <property type="nucleotide sequence ID" value="NZ_LQPJ01000146.1"/>
</dbReference>
<evidence type="ECO:0000313" key="3">
    <source>
        <dbReference type="Proteomes" id="UP000193529"/>
    </source>
</evidence>
<comment type="caution">
    <text evidence="2">The sequence shown here is derived from an EMBL/GenBank/DDBJ whole genome shotgun (WGS) entry which is preliminary data.</text>
</comment>